<evidence type="ECO:0000313" key="2">
    <source>
        <dbReference type="EMBL" id="EKA60000.1"/>
    </source>
</evidence>
<protein>
    <submittedName>
        <fullName evidence="2">Uncharacterized protein</fullName>
    </submittedName>
</protein>
<gene>
    <name evidence="2" type="ORF">B277_15194</name>
</gene>
<dbReference type="EMBL" id="ALWX01000085">
    <property type="protein sequence ID" value="EKA60000.1"/>
    <property type="molecule type" value="Genomic_DNA"/>
</dbReference>
<sequence length="321" mass="33208">MSSGSIAAVVTASRLTSPVRPRSATADSRPRTTEAAPSLMPEALPAVTEPSLAKAGRRPARVSRVVSGLGCSSLSAVKGLRPPTSKGVDLLGEGCLRLGGRRAALRLEGELVLLLAGDAVLLRDVFRRDAHVDAVEGVGEHEDGAVLQLAVAELVAAAGTEVVEGHPGHRLVAAGEGEVEVVPPHLHRGGPDRLQARAAQAVDRVGGDVGRQAGRDGDATRVVGVGADLADAAHDDLGDVLARDTGALQRHPAGLGAELEARHVLEHPAEASGRGTGAVDDDDLLGAHQLLRGRWVRSEVSIPPRPSRSLRRSSRDRLTGP</sequence>
<accession>K1DU22</accession>
<evidence type="ECO:0000313" key="3">
    <source>
        <dbReference type="Proteomes" id="UP000004474"/>
    </source>
</evidence>
<comment type="caution">
    <text evidence="2">The sequence shown here is derived from an EMBL/GenBank/DDBJ whole genome shotgun (WGS) entry which is preliminary data.</text>
</comment>
<feature type="region of interest" description="Disordered" evidence="1">
    <location>
        <begin position="301"/>
        <end position="321"/>
    </location>
</feature>
<dbReference type="AlphaFoldDB" id="K1DU22"/>
<dbReference type="Proteomes" id="UP000004474">
    <property type="component" value="Unassembled WGS sequence"/>
</dbReference>
<dbReference type="STRING" id="1210046.B277_15194"/>
<organism evidence="2 3">
    <name type="scientific">Janibacter hoylei PVAS-1</name>
    <dbReference type="NCBI Taxonomy" id="1210046"/>
    <lineage>
        <taxon>Bacteria</taxon>
        <taxon>Bacillati</taxon>
        <taxon>Actinomycetota</taxon>
        <taxon>Actinomycetes</taxon>
        <taxon>Micrococcales</taxon>
        <taxon>Intrasporangiaceae</taxon>
        <taxon>Janibacter</taxon>
    </lineage>
</organism>
<feature type="region of interest" description="Disordered" evidence="1">
    <location>
        <begin position="13"/>
        <end position="42"/>
    </location>
</feature>
<proteinExistence type="predicted"/>
<name>K1DU22_9MICO</name>
<reference evidence="2 3" key="1">
    <citation type="journal article" date="2012" name="J. Bacteriol.">
        <title>Genome Sequence of Janibacter hoylei MTCC8307, Isolated from the Stratospheric Air.</title>
        <authorList>
            <person name="Pawar S.P."/>
            <person name="Dhotre D.P."/>
            <person name="Shetty S.A."/>
            <person name="Chowdhury S.P."/>
            <person name="Chaudhari B.L."/>
            <person name="Shouche Y.S."/>
        </authorList>
    </citation>
    <scope>NUCLEOTIDE SEQUENCE [LARGE SCALE GENOMIC DNA]</scope>
    <source>
        <strain evidence="2 3">PVAS-1</strain>
    </source>
</reference>
<evidence type="ECO:0000256" key="1">
    <source>
        <dbReference type="SAM" id="MobiDB-lite"/>
    </source>
</evidence>